<proteinExistence type="predicted"/>
<dbReference type="InParanoid" id="A0A0D0DWG9"/>
<feature type="compositionally biased region" description="Polar residues" evidence="1">
    <location>
        <begin position="1"/>
        <end position="24"/>
    </location>
</feature>
<evidence type="ECO:0000256" key="1">
    <source>
        <dbReference type="SAM" id="MobiDB-lite"/>
    </source>
</evidence>
<reference evidence="2 3" key="1">
    <citation type="submission" date="2014-04" db="EMBL/GenBank/DDBJ databases">
        <authorList>
            <consortium name="DOE Joint Genome Institute"/>
            <person name="Kuo A."/>
            <person name="Kohler A."/>
            <person name="Jargeat P."/>
            <person name="Nagy L.G."/>
            <person name="Floudas D."/>
            <person name="Copeland A."/>
            <person name="Barry K.W."/>
            <person name="Cichocki N."/>
            <person name="Veneault-Fourrey C."/>
            <person name="LaButti K."/>
            <person name="Lindquist E.A."/>
            <person name="Lipzen A."/>
            <person name="Lundell T."/>
            <person name="Morin E."/>
            <person name="Murat C."/>
            <person name="Sun H."/>
            <person name="Tunlid A."/>
            <person name="Henrissat B."/>
            <person name="Grigoriev I.V."/>
            <person name="Hibbett D.S."/>
            <person name="Martin F."/>
            <person name="Nordberg H.P."/>
            <person name="Cantor M.N."/>
            <person name="Hua S.X."/>
        </authorList>
    </citation>
    <scope>NUCLEOTIDE SEQUENCE [LARGE SCALE GENOMIC DNA]</scope>
    <source>
        <strain evidence="2 3">Ve08.2h10</strain>
    </source>
</reference>
<name>A0A0D0DWG9_9AGAM</name>
<reference evidence="3" key="2">
    <citation type="submission" date="2015-01" db="EMBL/GenBank/DDBJ databases">
        <title>Evolutionary Origins and Diversification of the Mycorrhizal Mutualists.</title>
        <authorList>
            <consortium name="DOE Joint Genome Institute"/>
            <consortium name="Mycorrhizal Genomics Consortium"/>
            <person name="Kohler A."/>
            <person name="Kuo A."/>
            <person name="Nagy L.G."/>
            <person name="Floudas D."/>
            <person name="Copeland A."/>
            <person name="Barry K.W."/>
            <person name="Cichocki N."/>
            <person name="Veneault-Fourrey C."/>
            <person name="LaButti K."/>
            <person name="Lindquist E.A."/>
            <person name="Lipzen A."/>
            <person name="Lundell T."/>
            <person name="Morin E."/>
            <person name="Murat C."/>
            <person name="Riley R."/>
            <person name="Ohm R."/>
            <person name="Sun H."/>
            <person name="Tunlid A."/>
            <person name="Henrissat B."/>
            <person name="Grigoriev I.V."/>
            <person name="Hibbett D.S."/>
            <person name="Martin F."/>
        </authorList>
    </citation>
    <scope>NUCLEOTIDE SEQUENCE [LARGE SCALE GENOMIC DNA]</scope>
    <source>
        <strain evidence="3">Ve08.2h10</strain>
    </source>
</reference>
<dbReference type="AlphaFoldDB" id="A0A0D0DWG9"/>
<dbReference type="OrthoDB" id="3261714at2759"/>
<organism evidence="2 3">
    <name type="scientific">Paxillus rubicundulus Ve08.2h10</name>
    <dbReference type="NCBI Taxonomy" id="930991"/>
    <lineage>
        <taxon>Eukaryota</taxon>
        <taxon>Fungi</taxon>
        <taxon>Dikarya</taxon>
        <taxon>Basidiomycota</taxon>
        <taxon>Agaricomycotina</taxon>
        <taxon>Agaricomycetes</taxon>
        <taxon>Agaricomycetidae</taxon>
        <taxon>Boletales</taxon>
        <taxon>Paxilineae</taxon>
        <taxon>Paxillaceae</taxon>
        <taxon>Paxillus</taxon>
    </lineage>
</organism>
<dbReference type="Proteomes" id="UP000054538">
    <property type="component" value="Unassembled WGS sequence"/>
</dbReference>
<accession>A0A0D0DWG9</accession>
<feature type="region of interest" description="Disordered" evidence="1">
    <location>
        <begin position="1"/>
        <end position="67"/>
    </location>
</feature>
<keyword evidence="3" id="KW-1185">Reference proteome</keyword>
<dbReference type="EMBL" id="KN825121">
    <property type="protein sequence ID" value="KIK94226.1"/>
    <property type="molecule type" value="Genomic_DNA"/>
</dbReference>
<feature type="region of interest" description="Disordered" evidence="1">
    <location>
        <begin position="291"/>
        <end position="318"/>
    </location>
</feature>
<sequence>MSTRQAFIPQRPQSVVNTTASSEPHPSPGINALNPLNTSASTGPSKNFDRPRTSLDADPRDSLRNAGGKARSLAAFLGRNKGTLSPVAQVDGLGPAEGQMQLHRRSFDGIRKPIMAPLSIIPYPTPQPNAIGQGTYAFPRPSTPLSASAVLNKGLGSYEDGRNNEGNEDGILFMGPGAEAEPRVDTGGGVTGYMRVFSRSGSGGTGMGTGRIGQQTSGLKIAAPVPGYTQAGLGMRTGVQGDDEAHIDRMYARQSRSLEAITEEVDRDEMERTTEPARSLWGVKRGISREEMERDGGSVGGDDQAQGSAKRLRRTQDEDEVRQVTLSGRLVQRVCCPCDLFVDSRNTLVCQALRFHQLLRCPRHLFAISRIPL</sequence>
<protein>
    <submittedName>
        <fullName evidence="2">Uncharacterized protein</fullName>
    </submittedName>
</protein>
<evidence type="ECO:0000313" key="2">
    <source>
        <dbReference type="EMBL" id="KIK94226.1"/>
    </source>
</evidence>
<feature type="compositionally biased region" description="Polar residues" evidence="1">
    <location>
        <begin position="34"/>
        <end position="45"/>
    </location>
</feature>
<evidence type="ECO:0000313" key="3">
    <source>
        <dbReference type="Proteomes" id="UP000054538"/>
    </source>
</evidence>
<gene>
    <name evidence="2" type="ORF">PAXRUDRAFT_828183</name>
</gene>
<feature type="compositionally biased region" description="Basic and acidic residues" evidence="1">
    <location>
        <begin position="47"/>
        <end position="63"/>
    </location>
</feature>
<dbReference type="HOGENOM" id="CLU_742067_0_0_1"/>